<evidence type="ECO:0000256" key="2">
    <source>
        <dbReference type="ARBA" id="ARBA00002904"/>
    </source>
</evidence>
<dbReference type="CDD" id="cd03124">
    <property type="entry name" value="alpha_CA_prokaryotic_like"/>
    <property type="match status" value="1"/>
</dbReference>
<dbReference type="eggNOG" id="KOG0382">
    <property type="taxonomic scope" value="Eukaryota"/>
</dbReference>
<comment type="function">
    <text evidence="2 9">Reversible hydration of carbon dioxide.</text>
</comment>
<keyword evidence="9" id="KW-0732">Signal</keyword>
<keyword evidence="7 9" id="KW-0456">Lyase</keyword>
<evidence type="ECO:0000313" key="12">
    <source>
        <dbReference type="EMBL" id="CCX07774.1"/>
    </source>
</evidence>
<dbReference type="Gene3D" id="3.10.200.10">
    <property type="entry name" value="Alpha carbonic anhydrase"/>
    <property type="match status" value="1"/>
</dbReference>
<feature type="signal peptide" evidence="9">
    <location>
        <begin position="1"/>
        <end position="18"/>
    </location>
</feature>
<dbReference type="STRING" id="1076935.U4KZX1"/>
<dbReference type="PROSITE" id="PS51144">
    <property type="entry name" value="ALPHA_CA_2"/>
    <property type="match status" value="1"/>
</dbReference>
<dbReference type="GO" id="GO:0004089">
    <property type="term" value="F:carbonate dehydratase activity"/>
    <property type="evidence" value="ECO:0007669"/>
    <property type="project" value="UniProtKB-UniRule"/>
</dbReference>
<evidence type="ECO:0000256" key="4">
    <source>
        <dbReference type="ARBA" id="ARBA00012925"/>
    </source>
</evidence>
<feature type="domain" description="Alpha-carbonic anhydrase" evidence="11">
    <location>
        <begin position="38"/>
        <end position="279"/>
    </location>
</feature>
<comment type="catalytic activity">
    <reaction evidence="8 9">
        <text>hydrogencarbonate + H(+) = CO2 + H2O</text>
        <dbReference type="Rhea" id="RHEA:10748"/>
        <dbReference type="ChEBI" id="CHEBI:15377"/>
        <dbReference type="ChEBI" id="CHEBI:15378"/>
        <dbReference type="ChEBI" id="CHEBI:16526"/>
        <dbReference type="ChEBI" id="CHEBI:17544"/>
        <dbReference type="EC" id="4.2.1.1"/>
    </reaction>
</comment>
<dbReference type="InterPro" id="IPR041891">
    <property type="entry name" value="Alpha_CA_prokaryot-like"/>
</dbReference>
<evidence type="ECO:0000256" key="1">
    <source>
        <dbReference type="ARBA" id="ARBA00001947"/>
    </source>
</evidence>
<reference evidence="12 13" key="1">
    <citation type="journal article" date="2013" name="PLoS Genet.">
        <title>The genome and development-dependent transcriptomes of Pyronema confluens: a window into fungal evolution.</title>
        <authorList>
            <person name="Traeger S."/>
            <person name="Altegoer F."/>
            <person name="Freitag M."/>
            <person name="Gabaldon T."/>
            <person name="Kempken F."/>
            <person name="Kumar A."/>
            <person name="Marcet-Houben M."/>
            <person name="Poggeler S."/>
            <person name="Stajich J.E."/>
            <person name="Nowrousian M."/>
        </authorList>
    </citation>
    <scope>NUCLEOTIDE SEQUENCE [LARGE SCALE GENOMIC DNA]</scope>
    <source>
        <strain evidence="13">CBS 100304</strain>
        <tissue evidence="12">Vegetative mycelium</tissue>
    </source>
</reference>
<dbReference type="InterPro" id="IPR023561">
    <property type="entry name" value="Carbonic_anhydrase_a-class"/>
</dbReference>
<evidence type="ECO:0000313" key="13">
    <source>
        <dbReference type="Proteomes" id="UP000018144"/>
    </source>
</evidence>
<evidence type="ECO:0000256" key="3">
    <source>
        <dbReference type="ARBA" id="ARBA00010718"/>
    </source>
</evidence>
<dbReference type="PROSITE" id="PS00162">
    <property type="entry name" value="ALPHA_CA_1"/>
    <property type="match status" value="1"/>
</dbReference>
<dbReference type="GO" id="GO:0008270">
    <property type="term" value="F:zinc ion binding"/>
    <property type="evidence" value="ECO:0007669"/>
    <property type="project" value="UniProtKB-UniRule"/>
</dbReference>
<name>U4KZX1_PYROM</name>
<keyword evidence="5 9" id="KW-0479">Metal-binding</keyword>
<gene>
    <name evidence="12" type="ORF">PCON_07363</name>
</gene>
<dbReference type="Pfam" id="PF00194">
    <property type="entry name" value="Carb_anhydrase"/>
    <property type="match status" value="1"/>
</dbReference>
<dbReference type="AlphaFoldDB" id="U4KZX1"/>
<evidence type="ECO:0000256" key="7">
    <source>
        <dbReference type="ARBA" id="ARBA00023239"/>
    </source>
</evidence>
<evidence type="ECO:0000256" key="5">
    <source>
        <dbReference type="ARBA" id="ARBA00022723"/>
    </source>
</evidence>
<dbReference type="Proteomes" id="UP000018144">
    <property type="component" value="Unassembled WGS sequence"/>
</dbReference>
<evidence type="ECO:0000256" key="10">
    <source>
        <dbReference type="SAM" id="MobiDB-lite"/>
    </source>
</evidence>
<dbReference type="InterPro" id="IPR036398">
    <property type="entry name" value="CA_dom_sf"/>
</dbReference>
<dbReference type="EMBL" id="HF935375">
    <property type="protein sequence ID" value="CCX07774.1"/>
    <property type="molecule type" value="Genomic_DNA"/>
</dbReference>
<proteinExistence type="inferred from homology"/>
<dbReference type="SUPFAM" id="SSF51069">
    <property type="entry name" value="Carbonic anhydrase"/>
    <property type="match status" value="1"/>
</dbReference>
<sequence length="377" mass="39300">MHSSHRLLLLSLLPLALSSCIDNTRLKPRAATGAVPISTFGYTGLLGPLNWAGLSPANSACSTSLTQSPINIDPSIISLLPSAPVLDFPSVAAAEFENLGSTIEVITNGTTTIDGTTFNLKQFHFHAPSEHRINEEFFPLEVHMVHESATGELAVVALMFQLSSTETTELLTKVTENIDKIQTPGTRTETGALDFGAVVEHVQTTPLFTYKGSLTTPPCAEGLTFIIPQAPLPVNVETFNKIKSTVKFNSRYTQNDLGKANILDVGCTAAAGAKIEAGKAVGGNGTAVAPAPVTQPAAGKQPSHSVAPPVVAPPAASAAPVEAPASALPVPKASSAVKEEAATGAGAQPVHHCIMGACHTVPAAPARRARRWFQLYV</sequence>
<organism evidence="12 13">
    <name type="scientific">Pyronema omphalodes (strain CBS 100304)</name>
    <name type="common">Pyronema confluens</name>
    <dbReference type="NCBI Taxonomy" id="1076935"/>
    <lineage>
        <taxon>Eukaryota</taxon>
        <taxon>Fungi</taxon>
        <taxon>Dikarya</taxon>
        <taxon>Ascomycota</taxon>
        <taxon>Pezizomycotina</taxon>
        <taxon>Pezizomycetes</taxon>
        <taxon>Pezizales</taxon>
        <taxon>Pyronemataceae</taxon>
        <taxon>Pyronema</taxon>
    </lineage>
</organism>
<dbReference type="OMA" id="NYPMAKG"/>
<evidence type="ECO:0000256" key="9">
    <source>
        <dbReference type="RuleBase" id="RU367011"/>
    </source>
</evidence>
<dbReference type="OrthoDB" id="429145at2759"/>
<keyword evidence="6 9" id="KW-0862">Zinc</keyword>
<dbReference type="SMART" id="SM01057">
    <property type="entry name" value="Carb_anhydrase"/>
    <property type="match status" value="1"/>
</dbReference>
<protein>
    <recommendedName>
        <fullName evidence="4 9">Carbonic anhydrase</fullName>
        <ecNumber evidence="4 9">4.2.1.1</ecNumber>
    </recommendedName>
</protein>
<evidence type="ECO:0000259" key="11">
    <source>
        <dbReference type="PROSITE" id="PS51144"/>
    </source>
</evidence>
<evidence type="ECO:0000256" key="8">
    <source>
        <dbReference type="ARBA" id="ARBA00048348"/>
    </source>
</evidence>
<accession>U4KZX1</accession>
<dbReference type="PANTHER" id="PTHR18952">
    <property type="entry name" value="CARBONIC ANHYDRASE"/>
    <property type="match status" value="1"/>
</dbReference>
<comment type="similarity">
    <text evidence="3 9">Belongs to the alpha-carbonic anhydrase family.</text>
</comment>
<dbReference type="InterPro" id="IPR018338">
    <property type="entry name" value="Carbonic_anhydrase_a-class_CS"/>
</dbReference>
<comment type="cofactor">
    <cofactor evidence="1 9">
        <name>Zn(2+)</name>
        <dbReference type="ChEBI" id="CHEBI:29105"/>
    </cofactor>
</comment>
<keyword evidence="13" id="KW-1185">Reference proteome</keyword>
<evidence type="ECO:0000256" key="6">
    <source>
        <dbReference type="ARBA" id="ARBA00022833"/>
    </source>
</evidence>
<feature type="chain" id="PRO_5025085280" description="Carbonic anhydrase" evidence="9">
    <location>
        <begin position="19"/>
        <end position="377"/>
    </location>
</feature>
<dbReference type="PANTHER" id="PTHR18952:SF265">
    <property type="entry name" value="CARBONIC ANHYDRASE"/>
    <property type="match status" value="1"/>
</dbReference>
<dbReference type="EC" id="4.2.1.1" evidence="4 9"/>
<feature type="region of interest" description="Disordered" evidence="10">
    <location>
        <begin position="292"/>
        <end position="312"/>
    </location>
</feature>
<dbReference type="InterPro" id="IPR001148">
    <property type="entry name" value="CA_dom"/>
</dbReference>
<dbReference type="PROSITE" id="PS51257">
    <property type="entry name" value="PROKAR_LIPOPROTEIN"/>
    <property type="match status" value="1"/>
</dbReference>